<evidence type="ECO:0000256" key="1">
    <source>
        <dbReference type="SAM" id="MobiDB-lite"/>
    </source>
</evidence>
<dbReference type="RefSeq" id="WP_324694338.1">
    <property type="nucleotide sequence ID" value="NZ_JAYMYJ010000082.1"/>
</dbReference>
<accession>A0ABU6CVU9</accession>
<feature type="region of interest" description="Disordered" evidence="1">
    <location>
        <begin position="1"/>
        <end position="23"/>
    </location>
</feature>
<organism evidence="2 3">
    <name type="scientific">Candidatus Thiothrix phosphatis</name>
    <dbReference type="NCBI Taxonomy" id="3112415"/>
    <lineage>
        <taxon>Bacteria</taxon>
        <taxon>Pseudomonadati</taxon>
        <taxon>Pseudomonadota</taxon>
        <taxon>Gammaproteobacteria</taxon>
        <taxon>Thiotrichales</taxon>
        <taxon>Thiotrichaceae</taxon>
        <taxon>Thiothrix</taxon>
    </lineage>
</organism>
<keyword evidence="3" id="KW-1185">Reference proteome</keyword>
<reference evidence="3" key="1">
    <citation type="submission" date="2023-07" db="EMBL/GenBank/DDBJ databases">
        <title>The carbon used by Thiothrix.</title>
        <authorList>
            <person name="Chen L."/>
        </authorList>
    </citation>
    <scope>NUCLEOTIDE SEQUENCE [LARGE SCALE GENOMIC DNA]</scope>
</reference>
<name>A0ABU6CVU9_9GAMM</name>
<evidence type="ECO:0000313" key="2">
    <source>
        <dbReference type="EMBL" id="MEB4590949.1"/>
    </source>
</evidence>
<evidence type="ECO:0000313" key="3">
    <source>
        <dbReference type="Proteomes" id="UP001308005"/>
    </source>
</evidence>
<proteinExistence type="predicted"/>
<dbReference type="Proteomes" id="UP001308005">
    <property type="component" value="Unassembled WGS sequence"/>
</dbReference>
<reference evidence="2 3" key="2">
    <citation type="submission" date="2024-01" db="EMBL/GenBank/DDBJ databases">
        <authorList>
            <person name="Xie X."/>
        </authorList>
    </citation>
    <scope>NUCLEOTIDE SEQUENCE [LARGE SCALE GENOMIC DNA]</scope>
    <source>
        <strain evidence="2">SCUT-1</strain>
    </source>
</reference>
<sequence>MKHDALKKEGRSQILPKHNETEEERQAAITQAIKELIASDVASRFGDPMEWQREVRKDRPLPGRES</sequence>
<gene>
    <name evidence="2" type="ORF">VSS37_08175</name>
</gene>
<dbReference type="EMBL" id="JAYMYJ010000082">
    <property type="protein sequence ID" value="MEB4590949.1"/>
    <property type="molecule type" value="Genomic_DNA"/>
</dbReference>
<comment type="caution">
    <text evidence="2">The sequence shown here is derived from an EMBL/GenBank/DDBJ whole genome shotgun (WGS) entry which is preliminary data.</text>
</comment>
<protein>
    <submittedName>
        <fullName evidence="2">Uncharacterized protein</fullName>
    </submittedName>
</protein>